<dbReference type="GO" id="GO:0009228">
    <property type="term" value="P:thiamine biosynthetic process"/>
    <property type="evidence" value="ECO:0007669"/>
    <property type="project" value="UniProtKB-KW"/>
</dbReference>
<dbReference type="GO" id="GO:0050334">
    <property type="term" value="F:thiaminase activity"/>
    <property type="evidence" value="ECO:0007669"/>
    <property type="project" value="UniProtKB-EC"/>
</dbReference>
<evidence type="ECO:0000256" key="5">
    <source>
        <dbReference type="ARBA" id="ARBA00012684"/>
    </source>
</evidence>
<dbReference type="InterPro" id="IPR050967">
    <property type="entry name" value="Thiamine_Salvage_TenA"/>
</dbReference>
<feature type="domain" description="Thiaminase-2/PQQC" evidence="10">
    <location>
        <begin position="9"/>
        <end position="214"/>
    </location>
</feature>
<keyword evidence="7 9" id="KW-0784">Thiamine biosynthesis</keyword>
<evidence type="ECO:0000313" key="12">
    <source>
        <dbReference type="Proteomes" id="UP000533476"/>
    </source>
</evidence>
<dbReference type="InterPro" id="IPR016084">
    <property type="entry name" value="Haem_Oase-like_multi-hlx"/>
</dbReference>
<comment type="function">
    <text evidence="9">Catalyzes an amino-pyrimidine hydrolysis reaction at the C5' of the pyrimidine moiety of thiamine compounds, a reaction that is part of a thiamine salvage pathway.</text>
</comment>
<comment type="subunit">
    <text evidence="4">Homotetramer.</text>
</comment>
<protein>
    <recommendedName>
        <fullName evidence="6 9">Aminopyrimidine aminohydrolase</fullName>
        <ecNumber evidence="5 9">3.5.99.2</ecNumber>
    </recommendedName>
</protein>
<comment type="catalytic activity">
    <reaction evidence="1 9">
        <text>4-amino-5-aminomethyl-2-methylpyrimidine + H2O = 4-amino-5-hydroxymethyl-2-methylpyrimidine + NH4(+)</text>
        <dbReference type="Rhea" id="RHEA:31799"/>
        <dbReference type="ChEBI" id="CHEBI:15377"/>
        <dbReference type="ChEBI" id="CHEBI:16892"/>
        <dbReference type="ChEBI" id="CHEBI:28938"/>
        <dbReference type="ChEBI" id="CHEBI:63416"/>
        <dbReference type="EC" id="3.5.99.2"/>
    </reaction>
</comment>
<dbReference type="Gene3D" id="1.20.910.10">
    <property type="entry name" value="Heme oxygenase-like"/>
    <property type="match status" value="1"/>
</dbReference>
<dbReference type="PANTHER" id="PTHR43198:SF2">
    <property type="entry name" value="SI:CH1073-67J19.1-RELATED"/>
    <property type="match status" value="1"/>
</dbReference>
<organism evidence="11 12">
    <name type="scientific">Sulfobacillus harzensis</name>
    <dbReference type="NCBI Taxonomy" id="2729629"/>
    <lineage>
        <taxon>Bacteria</taxon>
        <taxon>Bacillati</taxon>
        <taxon>Bacillota</taxon>
        <taxon>Clostridia</taxon>
        <taxon>Eubacteriales</taxon>
        <taxon>Clostridiales Family XVII. Incertae Sedis</taxon>
        <taxon>Sulfobacillus</taxon>
    </lineage>
</organism>
<dbReference type="Pfam" id="PF03070">
    <property type="entry name" value="TENA_THI-4"/>
    <property type="match status" value="1"/>
</dbReference>
<dbReference type="SUPFAM" id="SSF48613">
    <property type="entry name" value="Heme oxygenase-like"/>
    <property type="match status" value="1"/>
</dbReference>
<dbReference type="InterPro" id="IPR004305">
    <property type="entry name" value="Thiaminase-2/PQQC"/>
</dbReference>
<comment type="caution">
    <text evidence="11">The sequence shown here is derived from an EMBL/GenBank/DDBJ whole genome shotgun (WGS) entry which is preliminary data.</text>
</comment>
<evidence type="ECO:0000256" key="7">
    <source>
        <dbReference type="ARBA" id="ARBA00022977"/>
    </source>
</evidence>
<dbReference type="UniPathway" id="UPA00060"/>
<dbReference type="NCBIfam" id="TIGR04306">
    <property type="entry name" value="salvage_TenA"/>
    <property type="match status" value="1"/>
</dbReference>
<evidence type="ECO:0000313" key="11">
    <source>
        <dbReference type="EMBL" id="NMP23398.1"/>
    </source>
</evidence>
<evidence type="ECO:0000256" key="4">
    <source>
        <dbReference type="ARBA" id="ARBA00011881"/>
    </source>
</evidence>
<name>A0A7Y0L5H4_9FIRM</name>
<comment type="similarity">
    <text evidence="3 9">Belongs to the TenA family.</text>
</comment>
<evidence type="ECO:0000256" key="9">
    <source>
        <dbReference type="RuleBase" id="RU363093"/>
    </source>
</evidence>
<dbReference type="InterPro" id="IPR027574">
    <property type="entry name" value="Thiaminase_II"/>
</dbReference>
<comment type="catalytic activity">
    <reaction evidence="8 9">
        <text>thiamine + H2O = 5-(2-hydroxyethyl)-4-methylthiazole + 4-amino-5-hydroxymethyl-2-methylpyrimidine + H(+)</text>
        <dbReference type="Rhea" id="RHEA:17509"/>
        <dbReference type="ChEBI" id="CHEBI:15377"/>
        <dbReference type="ChEBI" id="CHEBI:15378"/>
        <dbReference type="ChEBI" id="CHEBI:16892"/>
        <dbReference type="ChEBI" id="CHEBI:17957"/>
        <dbReference type="ChEBI" id="CHEBI:18385"/>
        <dbReference type="EC" id="3.5.99.2"/>
    </reaction>
</comment>
<dbReference type="EMBL" id="JABBVZ010000050">
    <property type="protein sequence ID" value="NMP23398.1"/>
    <property type="molecule type" value="Genomic_DNA"/>
</dbReference>
<sequence>MQFASLRERAEKDWQRIRQHPMVVAIGQGTLERSVFRTFIQQDALYLQDFSRVLARLASLAPDIAAARLLLAHADTVFQVEGELHQSAARDLGILEGQLGRGPKGLITKAYGDHMVRQVMQGAFLPALAAVLPCYWTYAEIGTELYGLGLPEDKLLRDWILVYSGDEYRRAVDEIVSLFDRLAGASGKDEDAQVEEVFDWSMIYEWLFWEQAYNGQQFFVN</sequence>
<dbReference type="EC" id="3.5.99.2" evidence="5 9"/>
<keyword evidence="12" id="KW-1185">Reference proteome</keyword>
<accession>A0A7Y0L5H4</accession>
<dbReference type="PANTHER" id="PTHR43198">
    <property type="entry name" value="BIFUNCTIONAL TH2 PROTEIN"/>
    <property type="match status" value="1"/>
</dbReference>
<evidence type="ECO:0000256" key="6">
    <source>
        <dbReference type="ARBA" id="ARBA00013647"/>
    </source>
</evidence>
<evidence type="ECO:0000259" key="10">
    <source>
        <dbReference type="Pfam" id="PF03070"/>
    </source>
</evidence>
<proteinExistence type="inferred from homology"/>
<keyword evidence="9" id="KW-0378">Hydrolase</keyword>
<dbReference type="GO" id="GO:0009229">
    <property type="term" value="P:thiamine diphosphate biosynthetic process"/>
    <property type="evidence" value="ECO:0007669"/>
    <property type="project" value="UniProtKB-UniPathway"/>
</dbReference>
<comment type="pathway">
    <text evidence="2 9">Cofactor biosynthesis; thiamine diphosphate biosynthesis.</text>
</comment>
<evidence type="ECO:0000256" key="2">
    <source>
        <dbReference type="ARBA" id="ARBA00004948"/>
    </source>
</evidence>
<reference evidence="11 12" key="1">
    <citation type="submission" date="2020-04" db="EMBL/GenBank/DDBJ databases">
        <authorList>
            <person name="Zhang R."/>
            <person name="Schippers A."/>
        </authorList>
    </citation>
    <scope>NUCLEOTIDE SEQUENCE [LARGE SCALE GENOMIC DNA]</scope>
    <source>
        <strain evidence="11 12">DSM 109850</strain>
    </source>
</reference>
<evidence type="ECO:0000256" key="8">
    <source>
        <dbReference type="ARBA" id="ARBA00048337"/>
    </source>
</evidence>
<dbReference type="CDD" id="cd16099">
    <property type="entry name" value="TenA_PqqC-like"/>
    <property type="match status" value="1"/>
</dbReference>
<evidence type="ECO:0000256" key="3">
    <source>
        <dbReference type="ARBA" id="ARBA00010264"/>
    </source>
</evidence>
<dbReference type="RefSeq" id="WP_169100647.1">
    <property type="nucleotide sequence ID" value="NZ_JABBVZ010000050.1"/>
</dbReference>
<gene>
    <name evidence="11" type="primary">tenA</name>
    <name evidence="11" type="ORF">HIJ39_13715</name>
</gene>
<dbReference type="Proteomes" id="UP000533476">
    <property type="component" value="Unassembled WGS sequence"/>
</dbReference>
<dbReference type="AlphaFoldDB" id="A0A7Y0L5H4"/>
<dbReference type="GO" id="GO:0005829">
    <property type="term" value="C:cytosol"/>
    <property type="evidence" value="ECO:0007669"/>
    <property type="project" value="TreeGrafter"/>
</dbReference>
<evidence type="ECO:0000256" key="1">
    <source>
        <dbReference type="ARBA" id="ARBA00001881"/>
    </source>
</evidence>